<evidence type="ECO:0000313" key="1">
    <source>
        <dbReference type="EMBL" id="CAG8575544.1"/>
    </source>
</evidence>
<accession>A0A9N9G1R2</accession>
<comment type="caution">
    <text evidence="1">The sequence shown here is derived from an EMBL/GenBank/DDBJ whole genome shotgun (WGS) entry which is preliminary data.</text>
</comment>
<keyword evidence="2" id="KW-1185">Reference proteome</keyword>
<evidence type="ECO:0000313" key="2">
    <source>
        <dbReference type="Proteomes" id="UP000789570"/>
    </source>
</evidence>
<reference evidence="1" key="1">
    <citation type="submission" date="2021-06" db="EMBL/GenBank/DDBJ databases">
        <authorList>
            <person name="Kallberg Y."/>
            <person name="Tangrot J."/>
            <person name="Rosling A."/>
        </authorList>
    </citation>
    <scope>NUCLEOTIDE SEQUENCE</scope>
    <source>
        <strain evidence="1">UK204</strain>
    </source>
</reference>
<proteinExistence type="predicted"/>
<dbReference type="Proteomes" id="UP000789570">
    <property type="component" value="Unassembled WGS sequence"/>
</dbReference>
<protein>
    <submittedName>
        <fullName evidence="1">5345_t:CDS:1</fullName>
    </submittedName>
</protein>
<sequence length="204" mass="24456">MSSLDFNVEEVQNYFTDDLFSSNSYFFLEDTNDLFNFDFEDKIVDNNKDILVDKTIGSKSIDDVINKYYNSCDNKLIKDIFIGYEETKNEEKDEPINEEQDFINVYHFFKDYICDQLTDDLSDLFSKLNNILKQKKYGKSNDKKEYKKIDTHFLAVSLKFYLEDKLSKVEKIIEKYDINNLTIKYKGYSNKLHILTRRLERFKK</sequence>
<organism evidence="1 2">
    <name type="scientific">Funneliformis caledonium</name>
    <dbReference type="NCBI Taxonomy" id="1117310"/>
    <lineage>
        <taxon>Eukaryota</taxon>
        <taxon>Fungi</taxon>
        <taxon>Fungi incertae sedis</taxon>
        <taxon>Mucoromycota</taxon>
        <taxon>Glomeromycotina</taxon>
        <taxon>Glomeromycetes</taxon>
        <taxon>Glomerales</taxon>
        <taxon>Glomeraceae</taxon>
        <taxon>Funneliformis</taxon>
    </lineage>
</organism>
<dbReference type="EMBL" id="CAJVPQ010001917">
    <property type="protein sequence ID" value="CAG8575544.1"/>
    <property type="molecule type" value="Genomic_DNA"/>
</dbReference>
<name>A0A9N9G1R2_9GLOM</name>
<dbReference type="AlphaFoldDB" id="A0A9N9G1R2"/>
<gene>
    <name evidence="1" type="ORF">FCALED_LOCUS7319</name>
</gene>